<keyword evidence="4 12" id="KW-0138">CF(0)</keyword>
<organism evidence="14">
    <name type="scientific">Oreolalax multipunctatus</name>
    <name type="common">dotted lazy toad</name>
    <dbReference type="NCBI Taxonomy" id="445775"/>
    <lineage>
        <taxon>Eukaryota</taxon>
        <taxon>Metazoa</taxon>
        <taxon>Chordata</taxon>
        <taxon>Craniata</taxon>
        <taxon>Vertebrata</taxon>
        <taxon>Euteleostomi</taxon>
        <taxon>Amphibia</taxon>
        <taxon>Batrachia</taxon>
        <taxon>Anura</taxon>
        <taxon>Pelobatoidea</taxon>
        <taxon>Megophryidae</taxon>
        <taxon>Oreolalax</taxon>
    </lineage>
</organism>
<dbReference type="GO" id="GO:0015078">
    <property type="term" value="F:proton transmembrane transporter activity"/>
    <property type="evidence" value="ECO:0007669"/>
    <property type="project" value="InterPro"/>
</dbReference>
<keyword evidence="7 13" id="KW-1133">Transmembrane helix</keyword>
<dbReference type="Pfam" id="PF00895">
    <property type="entry name" value="ATP-synt_8"/>
    <property type="match status" value="1"/>
</dbReference>
<dbReference type="AlphaFoldDB" id="A0A343S951"/>
<evidence type="ECO:0000256" key="5">
    <source>
        <dbReference type="ARBA" id="ARBA00022692"/>
    </source>
</evidence>
<keyword evidence="11" id="KW-0066">ATP synthesis</keyword>
<evidence type="ECO:0000256" key="6">
    <source>
        <dbReference type="ARBA" id="ARBA00022781"/>
    </source>
</evidence>
<sequence length="55" mass="6801">MPQLNPSPWFFILTLSWLIFLFIFTHKIKGIRPLQKPHTTLTFSPDIFYWHWLWV</sequence>
<dbReference type="GO" id="GO:0045259">
    <property type="term" value="C:proton-transporting ATP synthase complex"/>
    <property type="evidence" value="ECO:0007669"/>
    <property type="project" value="UniProtKB-KW"/>
</dbReference>
<proteinExistence type="inferred from homology"/>
<evidence type="ECO:0000256" key="4">
    <source>
        <dbReference type="ARBA" id="ARBA00022547"/>
    </source>
</evidence>
<evidence type="ECO:0000256" key="1">
    <source>
        <dbReference type="ARBA" id="ARBA00004304"/>
    </source>
</evidence>
<evidence type="ECO:0000256" key="7">
    <source>
        <dbReference type="ARBA" id="ARBA00022989"/>
    </source>
</evidence>
<feature type="transmembrane region" description="Helical" evidence="13">
    <location>
        <begin position="6"/>
        <end position="24"/>
    </location>
</feature>
<evidence type="ECO:0000313" key="14">
    <source>
        <dbReference type="EMBL" id="AUN45275.1"/>
    </source>
</evidence>
<dbReference type="RefSeq" id="YP_009473055.1">
    <property type="nucleotide sequence ID" value="NC_037382.1"/>
</dbReference>
<protein>
    <recommendedName>
        <fullName evidence="12">ATP synthase complex subunit 8</fullName>
    </recommendedName>
</protein>
<dbReference type="GO" id="GO:0031966">
    <property type="term" value="C:mitochondrial membrane"/>
    <property type="evidence" value="ECO:0007669"/>
    <property type="project" value="UniProtKB-SubCell"/>
</dbReference>
<evidence type="ECO:0000256" key="13">
    <source>
        <dbReference type="SAM" id="Phobius"/>
    </source>
</evidence>
<dbReference type="GO" id="GO:0015986">
    <property type="term" value="P:proton motive force-driven ATP synthesis"/>
    <property type="evidence" value="ECO:0007669"/>
    <property type="project" value="InterPro"/>
</dbReference>
<name>A0A343S951_9ANUR</name>
<dbReference type="CTD" id="4509"/>
<reference evidence="14" key="1">
    <citation type="journal article" date="2018" name="Conserv Genet Resour">
        <title>Complete mitogenome of the toad species Oreolalax multipunctatus (Anura: Megophryidae) and phylogenetic analyses of Megophryidae.</title>
        <authorList>
            <person name="Li S."/>
            <person name="Gao X."/>
            <person name="Jiang L."/>
            <person name="Wang B."/>
        </authorList>
    </citation>
    <scope>NUCLEOTIDE SEQUENCE</scope>
</reference>
<keyword evidence="3 12" id="KW-0813">Transport</keyword>
<evidence type="ECO:0000256" key="11">
    <source>
        <dbReference type="ARBA" id="ARBA00023310"/>
    </source>
</evidence>
<keyword evidence="10 13" id="KW-0472">Membrane</keyword>
<keyword evidence="8 12" id="KW-0406">Ion transport</keyword>
<evidence type="ECO:0000256" key="2">
    <source>
        <dbReference type="ARBA" id="ARBA00008892"/>
    </source>
</evidence>
<keyword evidence="5 12" id="KW-0812">Transmembrane</keyword>
<evidence type="ECO:0000256" key="10">
    <source>
        <dbReference type="ARBA" id="ARBA00023136"/>
    </source>
</evidence>
<dbReference type="InterPro" id="IPR001421">
    <property type="entry name" value="ATP8_metazoa"/>
</dbReference>
<dbReference type="EMBL" id="MF966382">
    <property type="protein sequence ID" value="AUN45275.1"/>
    <property type="molecule type" value="Genomic_DNA"/>
</dbReference>
<evidence type="ECO:0000256" key="8">
    <source>
        <dbReference type="ARBA" id="ARBA00023065"/>
    </source>
</evidence>
<keyword evidence="6 12" id="KW-0375">Hydrogen ion transport</keyword>
<dbReference type="GeneID" id="36490157"/>
<geneLocation type="mitochondrion" evidence="14"/>
<keyword evidence="9 12" id="KW-0496">Mitochondrion</keyword>
<accession>A0A343S951</accession>
<comment type="similarity">
    <text evidence="2 12">Belongs to the ATPase protein 8 family.</text>
</comment>
<evidence type="ECO:0000256" key="12">
    <source>
        <dbReference type="RuleBase" id="RU003661"/>
    </source>
</evidence>
<gene>
    <name evidence="14" type="primary">ATP8</name>
</gene>
<comment type="subcellular location">
    <subcellularLocation>
        <location evidence="1 12">Mitochondrion membrane</location>
        <topology evidence="1 12">Single-pass membrane protein</topology>
    </subcellularLocation>
</comment>
<evidence type="ECO:0000256" key="3">
    <source>
        <dbReference type="ARBA" id="ARBA00022448"/>
    </source>
</evidence>
<evidence type="ECO:0000256" key="9">
    <source>
        <dbReference type="ARBA" id="ARBA00023128"/>
    </source>
</evidence>